<dbReference type="EMBL" id="LXQA010541603">
    <property type="protein sequence ID" value="MCI58166.1"/>
    <property type="molecule type" value="Genomic_DNA"/>
</dbReference>
<evidence type="ECO:0000313" key="3">
    <source>
        <dbReference type="Proteomes" id="UP000265520"/>
    </source>
</evidence>
<reference evidence="2 3" key="1">
    <citation type="journal article" date="2018" name="Front. Plant Sci.">
        <title>Red Clover (Trifolium pratense) and Zigzag Clover (T. medium) - A Picture of Genomic Similarities and Differences.</title>
        <authorList>
            <person name="Dluhosova J."/>
            <person name="Istvanek J."/>
            <person name="Nedelnik J."/>
            <person name="Repkova J."/>
        </authorList>
    </citation>
    <scope>NUCLEOTIDE SEQUENCE [LARGE SCALE GENOMIC DNA]</scope>
    <source>
        <strain evidence="3">cv. 10/8</strain>
        <tissue evidence="2">Leaf</tissue>
    </source>
</reference>
<name>A0A392TDI5_9FABA</name>
<keyword evidence="3" id="KW-1185">Reference proteome</keyword>
<protein>
    <submittedName>
        <fullName evidence="2">Uncharacterized protein</fullName>
    </submittedName>
</protein>
<sequence length="39" mass="4399">MKRVALFKAECRKTQIEPTGRCPCDDDGRREVESSGTVE</sequence>
<feature type="compositionally biased region" description="Basic and acidic residues" evidence="1">
    <location>
        <begin position="23"/>
        <end position="33"/>
    </location>
</feature>
<proteinExistence type="predicted"/>
<feature type="region of interest" description="Disordered" evidence="1">
    <location>
        <begin position="18"/>
        <end position="39"/>
    </location>
</feature>
<comment type="caution">
    <text evidence="2">The sequence shown here is derived from an EMBL/GenBank/DDBJ whole genome shotgun (WGS) entry which is preliminary data.</text>
</comment>
<evidence type="ECO:0000256" key="1">
    <source>
        <dbReference type="SAM" id="MobiDB-lite"/>
    </source>
</evidence>
<organism evidence="2 3">
    <name type="scientific">Trifolium medium</name>
    <dbReference type="NCBI Taxonomy" id="97028"/>
    <lineage>
        <taxon>Eukaryota</taxon>
        <taxon>Viridiplantae</taxon>
        <taxon>Streptophyta</taxon>
        <taxon>Embryophyta</taxon>
        <taxon>Tracheophyta</taxon>
        <taxon>Spermatophyta</taxon>
        <taxon>Magnoliopsida</taxon>
        <taxon>eudicotyledons</taxon>
        <taxon>Gunneridae</taxon>
        <taxon>Pentapetalae</taxon>
        <taxon>rosids</taxon>
        <taxon>fabids</taxon>
        <taxon>Fabales</taxon>
        <taxon>Fabaceae</taxon>
        <taxon>Papilionoideae</taxon>
        <taxon>50 kb inversion clade</taxon>
        <taxon>NPAAA clade</taxon>
        <taxon>Hologalegina</taxon>
        <taxon>IRL clade</taxon>
        <taxon>Trifolieae</taxon>
        <taxon>Trifolium</taxon>
    </lineage>
</organism>
<evidence type="ECO:0000313" key="2">
    <source>
        <dbReference type="EMBL" id="MCI58166.1"/>
    </source>
</evidence>
<dbReference type="Proteomes" id="UP000265520">
    <property type="component" value="Unassembled WGS sequence"/>
</dbReference>
<dbReference type="AlphaFoldDB" id="A0A392TDI5"/>
<accession>A0A392TDI5</accession>
<feature type="non-terminal residue" evidence="2">
    <location>
        <position position="39"/>
    </location>
</feature>